<organism evidence="1 2">
    <name type="scientific">Massilia jejuensis</name>
    <dbReference type="NCBI Taxonomy" id="648894"/>
    <lineage>
        <taxon>Bacteria</taxon>
        <taxon>Pseudomonadati</taxon>
        <taxon>Pseudomonadota</taxon>
        <taxon>Betaproteobacteria</taxon>
        <taxon>Burkholderiales</taxon>
        <taxon>Oxalobacteraceae</taxon>
        <taxon>Telluria group</taxon>
        <taxon>Massilia</taxon>
    </lineage>
</organism>
<comment type="caution">
    <text evidence="1">The sequence shown here is derived from an EMBL/GenBank/DDBJ whole genome shotgun (WGS) entry which is preliminary data.</text>
</comment>
<gene>
    <name evidence="1" type="ORF">ACFPOU_16370</name>
</gene>
<evidence type="ECO:0000313" key="1">
    <source>
        <dbReference type="EMBL" id="MFC5512688.1"/>
    </source>
</evidence>
<proteinExistence type="predicted"/>
<reference evidence="2" key="1">
    <citation type="journal article" date="2019" name="Int. J. Syst. Evol. Microbiol.">
        <title>The Global Catalogue of Microorganisms (GCM) 10K type strain sequencing project: providing services to taxonomists for standard genome sequencing and annotation.</title>
        <authorList>
            <consortium name="The Broad Institute Genomics Platform"/>
            <consortium name="The Broad Institute Genome Sequencing Center for Infectious Disease"/>
            <person name="Wu L."/>
            <person name="Ma J."/>
        </authorList>
    </citation>
    <scope>NUCLEOTIDE SEQUENCE [LARGE SCALE GENOMIC DNA]</scope>
    <source>
        <strain evidence="2">CCUG 38813</strain>
    </source>
</reference>
<name>A0ABW0PJW1_9BURK</name>
<dbReference type="Proteomes" id="UP001596031">
    <property type="component" value="Unassembled WGS sequence"/>
</dbReference>
<protein>
    <submittedName>
        <fullName evidence="1">Uncharacterized protein</fullName>
    </submittedName>
</protein>
<dbReference type="EMBL" id="JBHSMS010000053">
    <property type="protein sequence ID" value="MFC5512688.1"/>
    <property type="molecule type" value="Genomic_DNA"/>
</dbReference>
<keyword evidence="2" id="KW-1185">Reference proteome</keyword>
<dbReference type="RefSeq" id="WP_379723425.1">
    <property type="nucleotide sequence ID" value="NZ_JBHSMS010000053.1"/>
</dbReference>
<accession>A0ABW0PJW1</accession>
<sequence length="81" mass="8983">MVDHFAGYGTGEQGDQIGDDKLAGAVHTVSFAPGRLLIMRNAQARRWNPKSPKASTHRDSGKNVKYGKNATSIFTFYWLKN</sequence>
<evidence type="ECO:0000313" key="2">
    <source>
        <dbReference type="Proteomes" id="UP001596031"/>
    </source>
</evidence>